<evidence type="ECO:0000313" key="3">
    <source>
        <dbReference type="EMBL" id="WWQ61438.1"/>
    </source>
</evidence>
<keyword evidence="2" id="KW-0560">Oxidoreductase</keyword>
<dbReference type="GO" id="GO:0016616">
    <property type="term" value="F:oxidoreductase activity, acting on the CH-OH group of donors, NAD or NADP as acceptor"/>
    <property type="evidence" value="ECO:0007669"/>
    <property type="project" value="TreeGrafter"/>
</dbReference>
<sequence>MVVVYYMRFKGRIVVITGGTRGIGRAITEGFLREGATPVVLYASAENEAKKLKEKGAYIIKCDVGNREEVRKAKEIVDKEFGKVDIIVNNAGIMVLMPFEEFDEQKYERMLRINLNGTIYVTYEFLPLLKRVKDGVIVNIASNAGIGTAAEGTTFYAISKAGIIILTRRLAFELGKYGIRVNAVAPGWIETDMTLGGKDQEEAERLREIFRNKTVLRTTGKPEDIANVVLFLASEEARYITGQVIVADGGRIDNLTHSV</sequence>
<dbReference type="CDD" id="cd05233">
    <property type="entry name" value="SDR_c"/>
    <property type="match status" value="1"/>
</dbReference>
<dbReference type="InterPro" id="IPR002347">
    <property type="entry name" value="SDR_fam"/>
</dbReference>
<dbReference type="PRINTS" id="PR00081">
    <property type="entry name" value="GDHRDH"/>
</dbReference>
<dbReference type="NCBIfam" id="NF005056">
    <property type="entry name" value="PRK06463.1"/>
    <property type="match status" value="1"/>
</dbReference>
<accession>A0AAX4L454</accession>
<dbReference type="Proteomes" id="UP001432202">
    <property type="component" value="Chromosome"/>
</dbReference>
<keyword evidence="4" id="KW-1185">Reference proteome</keyword>
<evidence type="ECO:0000256" key="1">
    <source>
        <dbReference type="ARBA" id="ARBA00006484"/>
    </source>
</evidence>
<dbReference type="GO" id="GO:0048038">
    <property type="term" value="F:quinone binding"/>
    <property type="evidence" value="ECO:0007669"/>
    <property type="project" value="TreeGrafter"/>
</dbReference>
<dbReference type="InterPro" id="IPR036291">
    <property type="entry name" value="NAD(P)-bd_dom_sf"/>
</dbReference>
<organism evidence="3 4">
    <name type="scientific">Sulfolobus tengchongensis</name>
    <dbReference type="NCBI Taxonomy" id="207809"/>
    <lineage>
        <taxon>Archaea</taxon>
        <taxon>Thermoproteota</taxon>
        <taxon>Thermoprotei</taxon>
        <taxon>Sulfolobales</taxon>
        <taxon>Sulfolobaceae</taxon>
        <taxon>Sulfolobus</taxon>
    </lineage>
</organism>
<dbReference type="GO" id="GO:0006633">
    <property type="term" value="P:fatty acid biosynthetic process"/>
    <property type="evidence" value="ECO:0007669"/>
    <property type="project" value="TreeGrafter"/>
</dbReference>
<dbReference type="GeneID" id="89336103"/>
<protein>
    <submittedName>
        <fullName evidence="3">SDR family oxidoreductase</fullName>
    </submittedName>
</protein>
<dbReference type="RefSeq" id="WP_338603762.1">
    <property type="nucleotide sequence ID" value="NZ_CP146016.1"/>
</dbReference>
<evidence type="ECO:0000256" key="2">
    <source>
        <dbReference type="ARBA" id="ARBA00023002"/>
    </source>
</evidence>
<gene>
    <name evidence="3" type="ORF">V6M85_05005</name>
</gene>
<dbReference type="PANTHER" id="PTHR42760:SF133">
    <property type="entry name" value="3-OXOACYL-[ACYL-CARRIER-PROTEIN] REDUCTASE"/>
    <property type="match status" value="1"/>
</dbReference>
<dbReference type="NCBIfam" id="NF005559">
    <property type="entry name" value="PRK07231.1"/>
    <property type="match status" value="1"/>
</dbReference>
<dbReference type="Gene3D" id="3.40.50.720">
    <property type="entry name" value="NAD(P)-binding Rossmann-like Domain"/>
    <property type="match status" value="1"/>
</dbReference>
<reference evidence="3 4" key="1">
    <citation type="submission" date="2024-02" db="EMBL/GenBank/DDBJ databases">
        <title>STSV induces naive adaptation in Sulfolobus.</title>
        <authorList>
            <person name="Xiang X."/>
            <person name="Song M."/>
        </authorList>
    </citation>
    <scope>NUCLEOTIDE SEQUENCE [LARGE SCALE GENOMIC DNA]</scope>
    <source>
        <strain evidence="3 4">RT2</strain>
    </source>
</reference>
<evidence type="ECO:0000313" key="4">
    <source>
        <dbReference type="Proteomes" id="UP001432202"/>
    </source>
</evidence>
<dbReference type="SUPFAM" id="SSF51735">
    <property type="entry name" value="NAD(P)-binding Rossmann-fold domains"/>
    <property type="match status" value="1"/>
</dbReference>
<dbReference type="Pfam" id="PF13561">
    <property type="entry name" value="adh_short_C2"/>
    <property type="match status" value="1"/>
</dbReference>
<dbReference type="PRINTS" id="PR00080">
    <property type="entry name" value="SDRFAMILY"/>
</dbReference>
<proteinExistence type="inferred from homology"/>
<dbReference type="PANTHER" id="PTHR42760">
    <property type="entry name" value="SHORT-CHAIN DEHYDROGENASES/REDUCTASES FAMILY MEMBER"/>
    <property type="match status" value="1"/>
</dbReference>
<dbReference type="FunFam" id="3.40.50.720:FF:000084">
    <property type="entry name" value="Short-chain dehydrogenase reductase"/>
    <property type="match status" value="1"/>
</dbReference>
<dbReference type="AlphaFoldDB" id="A0AAX4L454"/>
<name>A0AAX4L454_9CREN</name>
<dbReference type="EMBL" id="CP146016">
    <property type="protein sequence ID" value="WWQ61438.1"/>
    <property type="molecule type" value="Genomic_DNA"/>
</dbReference>
<comment type="similarity">
    <text evidence="1">Belongs to the short-chain dehydrogenases/reductases (SDR) family.</text>
</comment>